<organism evidence="1 2">
    <name type="scientific">Stutzerimonas stutzeri</name>
    <name type="common">Pseudomonas stutzeri</name>
    <dbReference type="NCBI Taxonomy" id="316"/>
    <lineage>
        <taxon>Bacteria</taxon>
        <taxon>Pseudomonadati</taxon>
        <taxon>Pseudomonadota</taxon>
        <taxon>Gammaproteobacteria</taxon>
        <taxon>Pseudomonadales</taxon>
        <taxon>Pseudomonadaceae</taxon>
        <taxon>Stutzerimonas</taxon>
    </lineage>
</organism>
<reference evidence="1 2" key="1">
    <citation type="submission" date="2018-01" db="EMBL/GenBank/DDBJ databases">
        <title>Denitrification phenotypes of diverse strains of Pseudomonas stutzeri.</title>
        <authorList>
            <person name="Milligan D.A."/>
            <person name="Bergaust L."/>
            <person name="Bakken L.R."/>
            <person name="Frostegard A."/>
        </authorList>
    </citation>
    <scope>NUCLEOTIDE SEQUENCE [LARGE SCALE GENOMIC DNA]</scope>
    <source>
        <strain evidence="1 2">28a3</strain>
    </source>
</reference>
<proteinExistence type="predicted"/>
<evidence type="ECO:0000313" key="1">
    <source>
        <dbReference type="EMBL" id="PNG05388.1"/>
    </source>
</evidence>
<sequence>MQASLDAAKCAWLGAGMPPNRRTMGLTAISDGCRVLSRRRLACCRFGGARFDIAIGLQKVALNAASKGPRRYLIYTHSEAQDALRIRMIDHRQDGTRKDSVRSEKTRFGGFLLFRFSPIDSVAPLKSSQSRPLPQRVVFAGEAMRIARLLWERS</sequence>
<name>A0A2N8SSC5_STUST</name>
<dbReference type="AlphaFoldDB" id="A0A2N8SSC5"/>
<accession>A0A2N8SSC5</accession>
<protein>
    <submittedName>
        <fullName evidence="1">Uncharacterized protein</fullName>
    </submittedName>
</protein>
<comment type="caution">
    <text evidence="1">The sequence shown here is derived from an EMBL/GenBank/DDBJ whole genome shotgun (WGS) entry which is preliminary data.</text>
</comment>
<gene>
    <name evidence="1" type="ORF">CXL00_11735</name>
</gene>
<dbReference type="EMBL" id="POUW01000004">
    <property type="protein sequence ID" value="PNG05388.1"/>
    <property type="molecule type" value="Genomic_DNA"/>
</dbReference>
<dbReference type="Proteomes" id="UP000235897">
    <property type="component" value="Unassembled WGS sequence"/>
</dbReference>
<evidence type="ECO:0000313" key="2">
    <source>
        <dbReference type="Proteomes" id="UP000235897"/>
    </source>
</evidence>